<sequence length="164" mass="18448">YVEALARNGEEIARNLYGIEEGWVSHHTCDLWARGVPSDGQISWVTWPLSPAWLCQHLIEHWRYSGDESFLRQRAWPLVAGACRFYLAWLVEDAEGQLITPVGTSPENSYRLNGQTIAVDRGPAMDQSLIAELFAAALEIAESYDLDTALAERLRAALPRLRPL</sequence>
<dbReference type="EMBL" id="KF125669">
    <property type="protein sequence ID" value="AIA92998.1"/>
    <property type="molecule type" value="Genomic_DNA"/>
</dbReference>
<dbReference type="PANTHER" id="PTHR31084:SF0">
    <property type="entry name" value="ALPHA-L-FUCOSIDASE 2"/>
    <property type="match status" value="1"/>
</dbReference>
<dbReference type="GO" id="GO:0004560">
    <property type="term" value="F:alpha-L-fucosidase activity"/>
    <property type="evidence" value="ECO:0007669"/>
    <property type="project" value="TreeGrafter"/>
</dbReference>
<evidence type="ECO:0000313" key="2">
    <source>
        <dbReference type="EMBL" id="AIA92998.1"/>
    </source>
</evidence>
<dbReference type="InterPro" id="IPR008928">
    <property type="entry name" value="6-hairpin_glycosidase_sf"/>
</dbReference>
<accession>A0A060C8N1</accession>
<feature type="non-terminal residue" evidence="2">
    <location>
        <position position="1"/>
    </location>
</feature>
<dbReference type="Pfam" id="PF22124">
    <property type="entry name" value="Glyco_hydro_95_cat"/>
    <property type="match status" value="1"/>
</dbReference>
<name>A0A060C8N1_9SPHN</name>
<organism evidence="2">
    <name type="scientific">uncultured Novosphingobium sp</name>
    <dbReference type="NCBI Taxonomy" id="292277"/>
    <lineage>
        <taxon>Bacteria</taxon>
        <taxon>Pseudomonadati</taxon>
        <taxon>Pseudomonadota</taxon>
        <taxon>Alphaproteobacteria</taxon>
        <taxon>Sphingomonadales</taxon>
        <taxon>Sphingomonadaceae</taxon>
        <taxon>Novosphingobium</taxon>
        <taxon>environmental samples</taxon>
    </lineage>
</organism>
<dbReference type="InterPro" id="IPR054363">
    <property type="entry name" value="GH95_cat"/>
</dbReference>
<feature type="non-terminal residue" evidence="2">
    <location>
        <position position="164"/>
    </location>
</feature>
<dbReference type="GO" id="GO:0005975">
    <property type="term" value="P:carbohydrate metabolic process"/>
    <property type="evidence" value="ECO:0007669"/>
    <property type="project" value="InterPro"/>
</dbReference>
<dbReference type="Gene3D" id="1.50.10.10">
    <property type="match status" value="1"/>
</dbReference>
<protein>
    <submittedName>
        <fullName evidence="2">CAZy families GH95 protein</fullName>
    </submittedName>
</protein>
<dbReference type="PANTHER" id="PTHR31084">
    <property type="entry name" value="ALPHA-L-FUCOSIDASE 2"/>
    <property type="match status" value="1"/>
</dbReference>
<dbReference type="SUPFAM" id="SSF48208">
    <property type="entry name" value="Six-hairpin glycosidases"/>
    <property type="match status" value="1"/>
</dbReference>
<dbReference type="InterPro" id="IPR012341">
    <property type="entry name" value="6hp_glycosidase-like_sf"/>
</dbReference>
<proteinExistence type="predicted"/>
<reference evidence="2" key="1">
    <citation type="journal article" date="2013" name="Environ. Microbiol.">
        <title>Seasonally variable intestinal metagenomes of the red palm weevil (Rhynchophorus ferrugineus).</title>
        <authorList>
            <person name="Jia S."/>
            <person name="Zhang X."/>
            <person name="Zhang G."/>
            <person name="Yin A."/>
            <person name="Zhang S."/>
            <person name="Li F."/>
            <person name="Wang L."/>
            <person name="Zhao D."/>
            <person name="Yun Q."/>
            <person name="Tala"/>
            <person name="Wang J."/>
            <person name="Sun G."/>
            <person name="Baabdullah M."/>
            <person name="Yu X."/>
            <person name="Hu S."/>
            <person name="Al-Mssallem I.S."/>
            <person name="Yu J."/>
        </authorList>
    </citation>
    <scope>NUCLEOTIDE SEQUENCE</scope>
</reference>
<dbReference type="AlphaFoldDB" id="A0A060C8N1"/>
<feature type="domain" description="Glycosyl hydrolase family 95 catalytic" evidence="1">
    <location>
        <begin position="1"/>
        <end position="163"/>
    </location>
</feature>
<evidence type="ECO:0000259" key="1">
    <source>
        <dbReference type="Pfam" id="PF22124"/>
    </source>
</evidence>